<name>A0AAD7IV33_9AGAR</name>
<accession>A0AAD7IV33</accession>
<sequence>MEIKLNSDVFSTILAQIPDSKTVHAILIALQRSHSFFPIALTRLSQLPIYLDSYDPRAASASQKVLDYLLDEGFPLVGSIRHLVVSVERGKDPPVPNSRGRGRGRGRGGPPSLQSRPNPNNAMLALQCRLPALLRRAVNLRSFDYHSFPGSAFQSEHFDALQRLERLRSFSVDCALWMECGIGSALGPPTNHATWAAEYDADNWEMEPFLSTIGPTIASLELRHVNYTMFTALAGHTAAFASYRALEHLKIDITEGVWDWNGGGSPAWGASPAVTFPCLGFPSVRRFELVVCDQTLQNAQTGPLDLVHRALLAELSIDVRYAIDYTDLYDTLRLFEALSPVDFPALARLEIKDQARNTRRHYWDAADNAHLRWDYCGRAYPGLVPSFLGAIRTGHLPHLTTLWADEKVLLLPYASVEDLFTENAVWADALRAAFAQLESLRVGFGAITHIAAGLILDLCDPNKLTQFGFEWNWHSYGREEPISPALLAYLSRFPKLTDVHVLFPRPGTYLQFNGLPAPAFSVATLVDVAALFRCNGAVSCVGIGNSVVWERGFSPQAPLLVSDGSTAPSAAVSLFFHAGFLPRDIESSDVSNNAEPPRRERREEIEQLRGMLERVL</sequence>
<evidence type="ECO:0000313" key="3">
    <source>
        <dbReference type="Proteomes" id="UP001215280"/>
    </source>
</evidence>
<dbReference type="EMBL" id="JARJLG010000080">
    <property type="protein sequence ID" value="KAJ7750948.1"/>
    <property type="molecule type" value="Genomic_DNA"/>
</dbReference>
<gene>
    <name evidence="2" type="ORF">DFH07DRAFT_827054</name>
</gene>
<reference evidence="2" key="1">
    <citation type="submission" date="2023-03" db="EMBL/GenBank/DDBJ databases">
        <title>Massive genome expansion in bonnet fungi (Mycena s.s.) driven by repeated elements and novel gene families across ecological guilds.</title>
        <authorList>
            <consortium name="Lawrence Berkeley National Laboratory"/>
            <person name="Harder C.B."/>
            <person name="Miyauchi S."/>
            <person name="Viragh M."/>
            <person name="Kuo A."/>
            <person name="Thoen E."/>
            <person name="Andreopoulos B."/>
            <person name="Lu D."/>
            <person name="Skrede I."/>
            <person name="Drula E."/>
            <person name="Henrissat B."/>
            <person name="Morin E."/>
            <person name="Kohler A."/>
            <person name="Barry K."/>
            <person name="LaButti K."/>
            <person name="Morin E."/>
            <person name="Salamov A."/>
            <person name="Lipzen A."/>
            <person name="Mereny Z."/>
            <person name="Hegedus B."/>
            <person name="Baldrian P."/>
            <person name="Stursova M."/>
            <person name="Weitz H."/>
            <person name="Taylor A."/>
            <person name="Grigoriev I.V."/>
            <person name="Nagy L.G."/>
            <person name="Martin F."/>
            <person name="Kauserud H."/>
        </authorList>
    </citation>
    <scope>NUCLEOTIDE SEQUENCE</scope>
    <source>
        <strain evidence="2">CBHHK188m</strain>
    </source>
</reference>
<dbReference type="AlphaFoldDB" id="A0AAD7IV33"/>
<feature type="non-terminal residue" evidence="2">
    <location>
        <position position="1"/>
    </location>
</feature>
<feature type="region of interest" description="Disordered" evidence="1">
    <location>
        <begin position="89"/>
        <end position="119"/>
    </location>
</feature>
<comment type="caution">
    <text evidence="2">The sequence shown here is derived from an EMBL/GenBank/DDBJ whole genome shotgun (WGS) entry which is preliminary data.</text>
</comment>
<protein>
    <submittedName>
        <fullName evidence="2">Uncharacterized protein</fullName>
    </submittedName>
</protein>
<organism evidence="2 3">
    <name type="scientific">Mycena maculata</name>
    <dbReference type="NCBI Taxonomy" id="230809"/>
    <lineage>
        <taxon>Eukaryota</taxon>
        <taxon>Fungi</taxon>
        <taxon>Dikarya</taxon>
        <taxon>Basidiomycota</taxon>
        <taxon>Agaricomycotina</taxon>
        <taxon>Agaricomycetes</taxon>
        <taxon>Agaricomycetidae</taxon>
        <taxon>Agaricales</taxon>
        <taxon>Marasmiineae</taxon>
        <taxon>Mycenaceae</taxon>
        <taxon>Mycena</taxon>
    </lineage>
</organism>
<proteinExistence type="predicted"/>
<keyword evidence="3" id="KW-1185">Reference proteome</keyword>
<evidence type="ECO:0000256" key="1">
    <source>
        <dbReference type="SAM" id="MobiDB-lite"/>
    </source>
</evidence>
<evidence type="ECO:0000313" key="2">
    <source>
        <dbReference type="EMBL" id="KAJ7750948.1"/>
    </source>
</evidence>
<dbReference type="Proteomes" id="UP001215280">
    <property type="component" value="Unassembled WGS sequence"/>
</dbReference>